<dbReference type="Gene3D" id="1.20.120.420">
    <property type="entry name" value="translation initiation factor eif-2b, domain 1"/>
    <property type="match status" value="1"/>
</dbReference>
<name>A0A0D8ZX91_9CYAN</name>
<evidence type="ECO:0000256" key="1">
    <source>
        <dbReference type="ARBA" id="ARBA00022605"/>
    </source>
</evidence>
<dbReference type="UniPathway" id="UPA00904">
    <property type="reaction ID" value="UER00874"/>
</dbReference>
<feature type="site" description="Transition state stabilizer" evidence="5">
    <location>
        <position position="163"/>
    </location>
</feature>
<dbReference type="InterPro" id="IPR027363">
    <property type="entry name" value="M1Pi_N"/>
</dbReference>
<feature type="binding site" evidence="5">
    <location>
        <position position="94"/>
    </location>
    <ligand>
        <name>substrate</name>
    </ligand>
</feature>
<dbReference type="SUPFAM" id="SSF100950">
    <property type="entry name" value="NagB/RpiA/CoA transferase-like"/>
    <property type="match status" value="1"/>
</dbReference>
<accession>A0A0D8ZX91</accession>
<gene>
    <name evidence="5" type="primary">mtnA</name>
    <name evidence="6" type="ORF">UH38_02795</name>
</gene>
<dbReference type="EMBL" id="JYON01000002">
    <property type="protein sequence ID" value="KJH73017.1"/>
    <property type="molecule type" value="Genomic_DNA"/>
</dbReference>
<dbReference type="InterPro" id="IPR037171">
    <property type="entry name" value="NagB/RpiA_transferase-like"/>
</dbReference>
<keyword evidence="2 5" id="KW-0486">Methionine biosynthesis</keyword>
<dbReference type="FunFam" id="3.40.50.10470:FF:000006">
    <property type="entry name" value="Methylthioribose-1-phosphate isomerase"/>
    <property type="match status" value="1"/>
</dbReference>
<keyword evidence="1 5" id="KW-0028">Amino-acid biosynthesis</keyword>
<dbReference type="NCBIfam" id="TIGR00524">
    <property type="entry name" value="eIF-2B_rel"/>
    <property type="match status" value="1"/>
</dbReference>
<feature type="active site" description="Proton donor" evidence="5">
    <location>
        <position position="243"/>
    </location>
</feature>
<dbReference type="PANTHER" id="PTHR43475:SF1">
    <property type="entry name" value="METHYLTHIORIBOSE-1-PHOSPHATE ISOMERASE"/>
    <property type="match status" value="1"/>
</dbReference>
<dbReference type="PATRIC" id="fig|1618023.3.peg.5027"/>
<dbReference type="EC" id="5.3.1.23" evidence="5"/>
<comment type="pathway">
    <text evidence="5">Amino-acid biosynthesis; L-methionine biosynthesis via salvage pathway; L-methionine from S-methyl-5-thio-alpha-D-ribose 1-phosphate: step 1/6.</text>
</comment>
<dbReference type="Proteomes" id="UP000032452">
    <property type="component" value="Unassembled WGS sequence"/>
</dbReference>
<organism evidence="6 7">
    <name type="scientific">Aliterella atlantica CENA595</name>
    <dbReference type="NCBI Taxonomy" id="1618023"/>
    <lineage>
        <taxon>Bacteria</taxon>
        <taxon>Bacillati</taxon>
        <taxon>Cyanobacteriota</taxon>
        <taxon>Cyanophyceae</taxon>
        <taxon>Chroococcidiopsidales</taxon>
        <taxon>Aliterellaceae</taxon>
        <taxon>Aliterella</taxon>
    </lineage>
</organism>
<sequence length="353" mass="38364">MLSQNNQVYPVIWSQDAVWLIDQTRLPNEYSLVEIHRSDDMAQAIKTMIVRGAPAIGVAAAYGMYLGAREIKTSDKDKFLAQLEEVAALLRSTRPTAVNLFWAIARMLRTAYESIGSVEDIKQILLKTALEINAEDLQTCQAIGKHGLAALPNISKLRLLTHCNAGALATAGYGTALGVVRSAWSAGRLTRLYADETRPRLQGAKLTAWECVQEGIPVTVITDGMAAHCMQQKMIDAVVVGADRIAANGDTANKIGTYSLAIVAKAHNIPFFVAAPVSTIDFQIATGEEIPIEERDPVEIYQVGDTILTPEGAEFYNPAFDVTPAELITAIITEHGAFAPNQLHAQLHQKQMV</sequence>
<dbReference type="NCBIfam" id="TIGR00512">
    <property type="entry name" value="salvage_mtnA"/>
    <property type="match status" value="1"/>
</dbReference>
<evidence type="ECO:0000256" key="5">
    <source>
        <dbReference type="HAMAP-Rule" id="MF_01678"/>
    </source>
</evidence>
<comment type="caution">
    <text evidence="6">The sequence shown here is derived from an EMBL/GenBank/DDBJ whole genome shotgun (WGS) entry which is preliminary data.</text>
</comment>
<feature type="binding site" evidence="5">
    <location>
        <begin position="253"/>
        <end position="254"/>
    </location>
    <ligand>
        <name>substrate</name>
    </ligand>
</feature>
<dbReference type="Gene3D" id="3.40.50.10470">
    <property type="entry name" value="Translation initiation factor eif-2b, domain 2"/>
    <property type="match status" value="1"/>
</dbReference>
<dbReference type="GO" id="GO:0019509">
    <property type="term" value="P:L-methionine salvage from methylthioadenosine"/>
    <property type="evidence" value="ECO:0007669"/>
    <property type="project" value="UniProtKB-UniRule"/>
</dbReference>
<dbReference type="Pfam" id="PF01008">
    <property type="entry name" value="IF-2B"/>
    <property type="match status" value="1"/>
</dbReference>
<dbReference type="NCBIfam" id="NF004326">
    <property type="entry name" value="PRK05720.1"/>
    <property type="match status" value="1"/>
</dbReference>
<protein>
    <recommendedName>
        <fullName evidence="5">Methylthioribose-1-phosphate isomerase</fullName>
        <shortName evidence="5">M1Pi</shortName>
        <shortName evidence="5">MTR-1-P isomerase</shortName>
        <ecNumber evidence="5">5.3.1.23</ecNumber>
    </recommendedName>
    <alternativeName>
        <fullName evidence="5">S-methyl-5-thioribose-1-phosphate isomerase</fullName>
    </alternativeName>
</protein>
<evidence type="ECO:0000256" key="3">
    <source>
        <dbReference type="ARBA" id="ARBA00023235"/>
    </source>
</evidence>
<dbReference type="AlphaFoldDB" id="A0A0D8ZX91"/>
<comment type="function">
    <text evidence="5">Catalyzes the interconversion of methylthioribose-1-phosphate (MTR-1-P) into methylthioribulose-1-phosphate (MTRu-1-P).</text>
</comment>
<dbReference type="InterPro" id="IPR011559">
    <property type="entry name" value="Initiation_fac_2B_a/b/d"/>
</dbReference>
<evidence type="ECO:0000313" key="6">
    <source>
        <dbReference type="EMBL" id="KJH73017.1"/>
    </source>
</evidence>
<proteinExistence type="inferred from homology"/>
<evidence type="ECO:0000313" key="7">
    <source>
        <dbReference type="Proteomes" id="UP000032452"/>
    </source>
</evidence>
<keyword evidence="3 5" id="KW-0413">Isomerase</keyword>
<dbReference type="PANTHER" id="PTHR43475">
    <property type="entry name" value="METHYLTHIORIBOSE-1-PHOSPHATE ISOMERASE"/>
    <property type="match status" value="1"/>
</dbReference>
<dbReference type="STRING" id="1618023.UH38_02795"/>
<dbReference type="InterPro" id="IPR000649">
    <property type="entry name" value="IF-2B-related"/>
</dbReference>
<dbReference type="OrthoDB" id="9803436at2"/>
<dbReference type="GO" id="GO:0046523">
    <property type="term" value="F:S-methyl-5-thioribose-1-phosphate isomerase activity"/>
    <property type="evidence" value="ECO:0007669"/>
    <property type="project" value="UniProtKB-UniRule"/>
</dbReference>
<keyword evidence="7" id="KW-1185">Reference proteome</keyword>
<comment type="catalytic activity">
    <reaction evidence="4 5">
        <text>5-(methylsulfanyl)-alpha-D-ribose 1-phosphate = 5-(methylsulfanyl)-D-ribulose 1-phosphate</text>
        <dbReference type="Rhea" id="RHEA:19989"/>
        <dbReference type="ChEBI" id="CHEBI:58533"/>
        <dbReference type="ChEBI" id="CHEBI:58548"/>
        <dbReference type="EC" id="5.3.1.23"/>
    </reaction>
</comment>
<dbReference type="HAMAP" id="MF_01678">
    <property type="entry name" value="Salvage_MtnA"/>
    <property type="match status" value="1"/>
</dbReference>
<reference evidence="6 7" key="1">
    <citation type="submission" date="2015-02" db="EMBL/GenBank/DDBJ databases">
        <title>Draft genome of a novel marine cyanobacterium (Chroococcales) isolated from South Atlantic Ocean.</title>
        <authorList>
            <person name="Rigonato J."/>
            <person name="Alvarenga D.O."/>
            <person name="Branco L.H."/>
            <person name="Varani A.M."/>
            <person name="Brandini F.P."/>
            <person name="Fiore M.F."/>
        </authorList>
    </citation>
    <scope>NUCLEOTIDE SEQUENCE [LARGE SCALE GENOMIC DNA]</scope>
    <source>
        <strain evidence="6 7">CENA595</strain>
    </source>
</reference>
<comment type="similarity">
    <text evidence="5">Belongs to the EIF-2B alpha/beta/delta subunits family. MtnA subfamily.</text>
</comment>
<dbReference type="InterPro" id="IPR042529">
    <property type="entry name" value="IF_2B-like_C"/>
</dbReference>
<feature type="binding site" evidence="5">
    <location>
        <position position="202"/>
    </location>
    <ligand>
        <name>substrate</name>
    </ligand>
</feature>
<evidence type="ECO:0000256" key="4">
    <source>
        <dbReference type="ARBA" id="ARBA00052401"/>
    </source>
</evidence>
<dbReference type="RefSeq" id="WP_045053109.1">
    <property type="nucleotide sequence ID" value="NZ_CAWMDP010000059.1"/>
</dbReference>
<dbReference type="InterPro" id="IPR005251">
    <property type="entry name" value="IF-M1Pi"/>
</dbReference>
<dbReference type="FunFam" id="1.20.120.420:FF:000012">
    <property type="entry name" value="Putative methylthioribose-1-phosphate isomerase"/>
    <property type="match status" value="1"/>
</dbReference>
<evidence type="ECO:0000256" key="2">
    <source>
        <dbReference type="ARBA" id="ARBA00023167"/>
    </source>
</evidence>
<feature type="binding site" evidence="5">
    <location>
        <begin position="51"/>
        <end position="53"/>
    </location>
    <ligand>
        <name>substrate</name>
    </ligand>
</feature>